<organism evidence="4 5">
    <name type="scientific">Pandoraea faecigallinarum</name>
    <dbReference type="NCBI Taxonomy" id="656179"/>
    <lineage>
        <taxon>Bacteria</taxon>
        <taxon>Pseudomonadati</taxon>
        <taxon>Pseudomonadota</taxon>
        <taxon>Betaproteobacteria</taxon>
        <taxon>Burkholderiales</taxon>
        <taxon>Burkholderiaceae</taxon>
        <taxon>Pandoraea</taxon>
    </lineage>
</organism>
<dbReference type="Pfam" id="PF12236">
    <property type="entry name" value="Head-tail_con"/>
    <property type="match status" value="1"/>
</dbReference>
<evidence type="ECO:0000256" key="3">
    <source>
        <dbReference type="ARBA" id="ARBA00023219"/>
    </source>
</evidence>
<reference evidence="4" key="1">
    <citation type="submission" date="2016-06" db="EMBL/GenBank/DDBJ databases">
        <title>Complete Genome Sequence of Pandoraea faecigallinarum DSM-23572.</title>
        <authorList>
            <person name="Yong D."/>
            <person name="Ee R."/>
            <person name="Lim Y.-L."/>
            <person name="Yin W.-F."/>
            <person name="Chan K.-G."/>
        </authorList>
    </citation>
    <scope>NUCLEOTIDE SEQUENCE</scope>
    <source>
        <strain evidence="4">DSM 23572</strain>
    </source>
</reference>
<name>A0A0H3WN82_9BURK</name>
<evidence type="ECO:0000256" key="2">
    <source>
        <dbReference type="ARBA" id="ARBA00022612"/>
    </source>
</evidence>
<protein>
    <submittedName>
        <fullName evidence="4">Phage tail protein</fullName>
    </submittedName>
</protein>
<dbReference type="InterPro" id="IPR020991">
    <property type="entry name" value="Connector_podovirus"/>
</dbReference>
<dbReference type="OrthoDB" id="1634551at2"/>
<dbReference type="RefSeq" id="WP_047905348.1">
    <property type="nucleotide sequence ID" value="NZ_CP011807.3"/>
</dbReference>
<proteinExistence type="predicted"/>
<dbReference type="AlphaFoldDB" id="A0A0H3WN82"/>
<comment type="subcellular location">
    <subcellularLocation>
        <location evidence="1">Virion</location>
    </subcellularLocation>
</comment>
<dbReference type="PATRIC" id="fig|656179.3.peg.777"/>
<dbReference type="KEGG" id="pfg:AB870_03555"/>
<accession>A0A0H3WN82</accession>
<keyword evidence="5" id="KW-1185">Reference proteome</keyword>
<keyword evidence="3" id="KW-0231">Viral genome packaging</keyword>
<keyword evidence="2" id="KW-1188">Viral release from host cell</keyword>
<sequence length="519" mass="57467">MLYTAQQAWEAGSLKRTALLSRCEKYAAFTQPIICPPQGYNEQSEELQTDFQSLGNQLVNNLSNKLMLALFAPSRPFFRLDVPSQLLQQLMTRLDVPVESLQGQLAVAERNCIKQLDKMGIRPKLYLALKHLIITGNCLIVLGKKKDAPMRVLGLKRFVVKRSMTGRIIEIVIHEKVRFDELEHDVQAHLKSVKPQQYGRMNPLDPTTCTEVSYFKWIRWDGEKERYTETTQIGDLDLGPQFQGTYSEKDLPYRVLTWELADENDYGTGLVEQNSGDFAALSVLSESEVKGAILASEFRWLVNPAGQTNAKDLENSENGAALPGVKDDIIPLITGTGANMQFVDTVATKYVNRLGRTFLLGASVIRDAERVTAEEVRLVANELETALGGVYSRLAIDFQLPMAYWLVELTGVKLGETEIEPTIVTGLDALSRNGDLDNLKACIMDLAALSGLPPQAQFVLKMDAIAQAIFAGRGVDSTQYIKSPDEQKAQLENQQAAALAQQVARPVSSAFLNANSPQG</sequence>
<evidence type="ECO:0000313" key="4">
    <source>
        <dbReference type="EMBL" id="AKM29409.1"/>
    </source>
</evidence>
<dbReference type="EMBL" id="CP011807">
    <property type="protein sequence ID" value="AKM29409.1"/>
    <property type="molecule type" value="Genomic_DNA"/>
</dbReference>
<gene>
    <name evidence="4" type="ORF">AB870_03555</name>
</gene>
<evidence type="ECO:0000313" key="5">
    <source>
        <dbReference type="Proteomes" id="UP000035651"/>
    </source>
</evidence>
<dbReference type="STRING" id="656179.AB870_03555"/>
<dbReference type="Proteomes" id="UP000035651">
    <property type="component" value="Chromosome"/>
</dbReference>
<evidence type="ECO:0000256" key="1">
    <source>
        <dbReference type="ARBA" id="ARBA00004328"/>
    </source>
</evidence>